<keyword evidence="1" id="KW-0812">Transmembrane</keyword>
<gene>
    <name evidence="2" type="ORF">GCM10011314_31710</name>
</gene>
<protein>
    <submittedName>
        <fullName evidence="2">Uncharacterized protein</fullName>
    </submittedName>
</protein>
<feature type="transmembrane region" description="Helical" evidence="1">
    <location>
        <begin position="70"/>
        <end position="92"/>
    </location>
</feature>
<accession>A0A8H9KTU8</accession>
<comment type="caution">
    <text evidence="2">The sequence shown here is derived from an EMBL/GenBank/DDBJ whole genome shotgun (WGS) entry which is preliminary data.</text>
</comment>
<reference evidence="2" key="2">
    <citation type="submission" date="2020-09" db="EMBL/GenBank/DDBJ databases">
        <authorList>
            <person name="Sun Q."/>
            <person name="Zhou Y."/>
        </authorList>
    </citation>
    <scope>NUCLEOTIDE SEQUENCE</scope>
    <source>
        <strain evidence="2">CGMCC 1.10749</strain>
    </source>
</reference>
<dbReference type="Proteomes" id="UP000628079">
    <property type="component" value="Unassembled WGS sequence"/>
</dbReference>
<evidence type="ECO:0000313" key="2">
    <source>
        <dbReference type="EMBL" id="GGB89530.1"/>
    </source>
</evidence>
<name>A0A8H9KTU8_9MICO</name>
<feature type="transmembrane region" description="Helical" evidence="1">
    <location>
        <begin position="124"/>
        <end position="143"/>
    </location>
</feature>
<organism evidence="2 3">
    <name type="scientific">Knoellia flava</name>
    <dbReference type="NCBI Taxonomy" id="913969"/>
    <lineage>
        <taxon>Bacteria</taxon>
        <taxon>Bacillati</taxon>
        <taxon>Actinomycetota</taxon>
        <taxon>Actinomycetes</taxon>
        <taxon>Micrococcales</taxon>
        <taxon>Intrasporangiaceae</taxon>
        <taxon>Knoellia</taxon>
    </lineage>
</organism>
<proteinExistence type="predicted"/>
<keyword evidence="1" id="KW-1133">Transmembrane helix</keyword>
<dbReference type="EMBL" id="BMEA01000005">
    <property type="protein sequence ID" value="GGB89530.1"/>
    <property type="molecule type" value="Genomic_DNA"/>
</dbReference>
<dbReference type="RefSeq" id="WP_035947479.1">
    <property type="nucleotide sequence ID" value="NZ_BMEA01000005.1"/>
</dbReference>
<reference evidence="2" key="1">
    <citation type="journal article" date="2014" name="Int. J. Syst. Evol. Microbiol.">
        <title>Complete genome sequence of Corynebacterium casei LMG S-19264T (=DSM 44701T), isolated from a smear-ripened cheese.</title>
        <authorList>
            <consortium name="US DOE Joint Genome Institute (JGI-PGF)"/>
            <person name="Walter F."/>
            <person name="Albersmeier A."/>
            <person name="Kalinowski J."/>
            <person name="Ruckert C."/>
        </authorList>
    </citation>
    <scope>NUCLEOTIDE SEQUENCE</scope>
    <source>
        <strain evidence="2">CGMCC 1.10749</strain>
    </source>
</reference>
<evidence type="ECO:0000313" key="3">
    <source>
        <dbReference type="Proteomes" id="UP000628079"/>
    </source>
</evidence>
<dbReference type="AlphaFoldDB" id="A0A8H9KTU8"/>
<keyword evidence="1" id="KW-0472">Membrane</keyword>
<sequence length="155" mass="16568">MKRPLVLLALVWVPFLLIFGFAAPALVDAVGDSHPHIAFHLLAGSALATAFVVVGRLLRETASGVQRVLLRILLAALPLAVLGNVLELVAAVRRLAEDGWVSRRTEDLFGSEGGLHALAANLTIPAHMAAMVLTFAVVVVHAVQRRRRLEPVQPG</sequence>
<feature type="transmembrane region" description="Helical" evidence="1">
    <location>
        <begin position="37"/>
        <end position="58"/>
    </location>
</feature>
<evidence type="ECO:0000256" key="1">
    <source>
        <dbReference type="SAM" id="Phobius"/>
    </source>
</evidence>